<protein>
    <submittedName>
        <fullName evidence="3">FlgD immunoglobulin-like domain containing protein</fullName>
    </submittedName>
</protein>
<proteinExistence type="predicted"/>
<evidence type="ECO:0000259" key="2">
    <source>
        <dbReference type="Pfam" id="PF13860"/>
    </source>
</evidence>
<organism evidence="3 4">
    <name type="scientific">Eiseniibacteriota bacterium</name>
    <dbReference type="NCBI Taxonomy" id="2212470"/>
    <lineage>
        <taxon>Bacteria</taxon>
        <taxon>Candidatus Eiseniibacteriota</taxon>
    </lineage>
</organism>
<dbReference type="EMBL" id="JBHPEI010000026">
    <property type="protein sequence ID" value="MFC1799741.1"/>
    <property type="molecule type" value="Genomic_DNA"/>
</dbReference>
<dbReference type="Proteomes" id="UP001594288">
    <property type="component" value="Unassembled WGS sequence"/>
</dbReference>
<feature type="signal peptide" evidence="1">
    <location>
        <begin position="1"/>
        <end position="29"/>
    </location>
</feature>
<name>A0ABV6YNT0_UNCEI</name>
<dbReference type="Pfam" id="PF13860">
    <property type="entry name" value="FlgD_ig"/>
    <property type="match status" value="1"/>
</dbReference>
<feature type="chain" id="PRO_5045376596" evidence="1">
    <location>
        <begin position="30"/>
        <end position="432"/>
    </location>
</feature>
<accession>A0ABV6YNT0</accession>
<sequence length="432" mass="45810">MRTVKPTTFLGLSTVVSALLLVCAVSVLAQDLIAYDDEFGIPLGLTLEVEAFGVLDNDILDGENAGELGATAELVADVIYGTLLLNSDGSFTYSPGATFDGMDIFSYRAVFGAALDTAIVTLTACTGGPDVFVCWNESAFLAKAGENGYNSFQEGFEDDVAWGAARSPNTAASVISQGVRWQSNHPGSPDFNEITTGPGPARTGQWAVFDPEHGSAEGTPAQCDIDNPPEHCLYHDGFTGILEPGIGPLQGVGGYITGIYGANVGIVLDDLVLFTAGHITGGHQFFGVIDTRPGGFTRFEFRELDGKIGQALYIFGDDFTMLSSAQVAVQGTEPSHPWVFFAGAEPNPSSGTTTLHFSLPARAGVRLNIYDTRGRLVRGLVDESREAGAHSIRWDGRDESNVAVSAGVYFGRLIVNGPILRDVQVRKISVAR</sequence>
<keyword evidence="1" id="KW-0732">Signal</keyword>
<reference evidence="3 4" key="1">
    <citation type="submission" date="2024-09" db="EMBL/GenBank/DDBJ databases">
        <authorList>
            <person name="D'Angelo T."/>
        </authorList>
    </citation>
    <scope>NUCLEOTIDE SEQUENCE [LARGE SCALE GENOMIC DNA]</scope>
    <source>
        <strain evidence="3">SAG AM-311-F02</strain>
    </source>
</reference>
<feature type="domain" description="FlgD/Vpr Ig-like" evidence="2">
    <location>
        <begin position="351"/>
        <end position="409"/>
    </location>
</feature>
<comment type="caution">
    <text evidence="3">The sequence shown here is derived from an EMBL/GenBank/DDBJ whole genome shotgun (WGS) entry which is preliminary data.</text>
</comment>
<dbReference type="Pfam" id="PF17963">
    <property type="entry name" value="Big_9"/>
    <property type="match status" value="1"/>
</dbReference>
<evidence type="ECO:0000313" key="4">
    <source>
        <dbReference type="Proteomes" id="UP001594288"/>
    </source>
</evidence>
<evidence type="ECO:0000313" key="3">
    <source>
        <dbReference type="EMBL" id="MFC1799741.1"/>
    </source>
</evidence>
<gene>
    <name evidence="3" type="ORF">ACFL2Z_02380</name>
</gene>
<dbReference type="InterPro" id="IPR025965">
    <property type="entry name" value="FlgD/Vpr_Ig-like"/>
</dbReference>
<keyword evidence="4" id="KW-1185">Reference proteome</keyword>
<dbReference type="Gene3D" id="2.60.40.4070">
    <property type="match status" value="1"/>
</dbReference>
<evidence type="ECO:0000256" key="1">
    <source>
        <dbReference type="SAM" id="SignalP"/>
    </source>
</evidence>